<dbReference type="EMBL" id="JABSTR010001166">
    <property type="protein sequence ID" value="KAH9383561.1"/>
    <property type="molecule type" value="Genomic_DNA"/>
</dbReference>
<evidence type="ECO:0000256" key="3">
    <source>
        <dbReference type="ARBA" id="ARBA00022490"/>
    </source>
</evidence>
<evidence type="ECO:0000256" key="1">
    <source>
        <dbReference type="ARBA" id="ARBA00004496"/>
    </source>
</evidence>
<evidence type="ECO:0000313" key="6">
    <source>
        <dbReference type="EMBL" id="KAH9383561.1"/>
    </source>
</evidence>
<name>A0A9J6H995_HAELO</name>
<comment type="subcellular location">
    <subcellularLocation>
        <location evidence="1">Cytoplasm</location>
    </subcellularLocation>
</comment>
<keyword evidence="7" id="KW-1185">Reference proteome</keyword>
<gene>
    <name evidence="6" type="ORF">HPB48_025162</name>
</gene>
<dbReference type="VEuPathDB" id="VectorBase:HLOH_061036"/>
<dbReference type="GO" id="GO:0005737">
    <property type="term" value="C:cytoplasm"/>
    <property type="evidence" value="ECO:0007669"/>
    <property type="project" value="UniProtKB-SubCell"/>
</dbReference>
<evidence type="ECO:0000313" key="7">
    <source>
        <dbReference type="Proteomes" id="UP000821853"/>
    </source>
</evidence>
<comment type="similarity">
    <text evidence="2">Belongs to the MLF family.</text>
</comment>
<dbReference type="InterPro" id="IPR019376">
    <property type="entry name" value="Myeloid_leukemia_factor"/>
</dbReference>
<feature type="compositionally biased region" description="Basic residues" evidence="5">
    <location>
        <begin position="326"/>
        <end position="335"/>
    </location>
</feature>
<evidence type="ECO:0000256" key="2">
    <source>
        <dbReference type="ARBA" id="ARBA00008332"/>
    </source>
</evidence>
<dbReference type="PANTHER" id="PTHR13105">
    <property type="entry name" value="MYELOID LEUKEMIA FACTOR"/>
    <property type="match status" value="1"/>
</dbReference>
<reference evidence="6 7" key="1">
    <citation type="journal article" date="2020" name="Cell">
        <title>Large-Scale Comparative Analyses of Tick Genomes Elucidate Their Genetic Diversity and Vector Capacities.</title>
        <authorList>
            <consortium name="Tick Genome and Microbiome Consortium (TIGMIC)"/>
            <person name="Jia N."/>
            <person name="Wang J."/>
            <person name="Shi W."/>
            <person name="Du L."/>
            <person name="Sun Y."/>
            <person name="Zhan W."/>
            <person name="Jiang J.F."/>
            <person name="Wang Q."/>
            <person name="Zhang B."/>
            <person name="Ji P."/>
            <person name="Bell-Sakyi L."/>
            <person name="Cui X.M."/>
            <person name="Yuan T.T."/>
            <person name="Jiang B.G."/>
            <person name="Yang W.F."/>
            <person name="Lam T.T."/>
            <person name="Chang Q.C."/>
            <person name="Ding S.J."/>
            <person name="Wang X.J."/>
            <person name="Zhu J.G."/>
            <person name="Ruan X.D."/>
            <person name="Zhao L."/>
            <person name="Wei J.T."/>
            <person name="Ye R.Z."/>
            <person name="Que T.C."/>
            <person name="Du C.H."/>
            <person name="Zhou Y.H."/>
            <person name="Cheng J.X."/>
            <person name="Dai P.F."/>
            <person name="Guo W.B."/>
            <person name="Han X.H."/>
            <person name="Huang E.J."/>
            <person name="Li L.F."/>
            <person name="Wei W."/>
            <person name="Gao Y.C."/>
            <person name="Liu J.Z."/>
            <person name="Shao H.Z."/>
            <person name="Wang X."/>
            <person name="Wang C.C."/>
            <person name="Yang T.C."/>
            <person name="Huo Q.B."/>
            <person name="Li W."/>
            <person name="Chen H.Y."/>
            <person name="Chen S.E."/>
            <person name="Zhou L.G."/>
            <person name="Ni X.B."/>
            <person name="Tian J.H."/>
            <person name="Sheng Y."/>
            <person name="Liu T."/>
            <person name="Pan Y.S."/>
            <person name="Xia L.Y."/>
            <person name="Li J."/>
            <person name="Zhao F."/>
            <person name="Cao W.C."/>
        </authorList>
    </citation>
    <scope>NUCLEOTIDE SEQUENCE [LARGE SCALE GENOMIC DNA]</scope>
    <source>
        <strain evidence="6">HaeL-2018</strain>
    </source>
</reference>
<dbReference type="AlphaFoldDB" id="A0A9J6H995"/>
<comment type="caution">
    <text evidence="6">The sequence shown here is derived from an EMBL/GenBank/DDBJ whole genome shotgun (WGS) entry which is preliminary data.</text>
</comment>
<evidence type="ECO:0000256" key="4">
    <source>
        <dbReference type="ARBA" id="ARBA00022553"/>
    </source>
</evidence>
<dbReference type="Pfam" id="PF10248">
    <property type="entry name" value="Mlf1IP"/>
    <property type="match status" value="1"/>
</dbReference>
<keyword evidence="3" id="KW-0963">Cytoplasm</keyword>
<keyword evidence="4" id="KW-0597">Phosphoprotein</keyword>
<accession>A0A9J6H995</accession>
<organism evidence="6 7">
    <name type="scientific">Haemaphysalis longicornis</name>
    <name type="common">Bush tick</name>
    <dbReference type="NCBI Taxonomy" id="44386"/>
    <lineage>
        <taxon>Eukaryota</taxon>
        <taxon>Metazoa</taxon>
        <taxon>Ecdysozoa</taxon>
        <taxon>Arthropoda</taxon>
        <taxon>Chelicerata</taxon>
        <taxon>Arachnida</taxon>
        <taxon>Acari</taxon>
        <taxon>Parasitiformes</taxon>
        <taxon>Ixodida</taxon>
        <taxon>Ixodoidea</taxon>
        <taxon>Ixodidae</taxon>
        <taxon>Haemaphysalinae</taxon>
        <taxon>Haemaphysalis</taxon>
    </lineage>
</organism>
<feature type="region of interest" description="Disordered" evidence="5">
    <location>
        <begin position="305"/>
        <end position="341"/>
    </location>
</feature>
<evidence type="ECO:0008006" key="8">
    <source>
        <dbReference type="Google" id="ProtNLM"/>
    </source>
</evidence>
<protein>
    <recommendedName>
        <fullName evidence="8">Myeloid leukemia factor</fullName>
    </recommendedName>
</protein>
<dbReference type="OrthoDB" id="8707547at2759"/>
<sequence length="341" mass="36599">MHRERKTLTDTTGLRGRHHGLCSGDQWALGVFFVRVAQGAVRGGVEVRGAGPHVVLHCGFSATMRAERRGVSVMEEGSVGEAPQPRGLGMGEPGAACCRGGGNLSVVLRVRLARALEPGGLRQMEAMMEGMLGPMLGAFPGFAGARRSASLGAFPALDDLFSATGLPPLQGAQQQPPAQCHSFSSSSVVTMTTDEHGQPQVYQASQCTRTAPGGVKETRRSLQDSRTGLQELTIGHHLDDRAHIVGRKRNRRTGDEDHSVHYVNLDEEEAEGFSQEWQQRAQCLAPRPRSMYAALPAALPAVPALLPPATGVASGGSPYSQPQQQRPKRRAKQRPRHETSM</sequence>
<dbReference type="Proteomes" id="UP000821853">
    <property type="component" value="Unassembled WGS sequence"/>
</dbReference>
<proteinExistence type="inferred from homology"/>
<evidence type="ECO:0000256" key="5">
    <source>
        <dbReference type="SAM" id="MobiDB-lite"/>
    </source>
</evidence>